<dbReference type="EMBL" id="CP088100">
    <property type="protein sequence ID" value="UFW84620.1"/>
    <property type="molecule type" value="Genomic_DNA"/>
</dbReference>
<reference evidence="2" key="1">
    <citation type="submission" date="2021-11" db="EMBL/GenBank/DDBJ databases">
        <title>Australian commercial rhizobial inoculants.</title>
        <authorList>
            <person name="Kohlmeier M.G."/>
            <person name="O'Hara G.W."/>
            <person name="Colombi E."/>
            <person name="Ramsay J.P."/>
            <person name="Terpolilli J."/>
        </authorList>
    </citation>
    <scope>NUCLEOTIDE SEQUENCE</scope>
    <source>
        <strain evidence="2">CC829</strain>
    </source>
</reference>
<name>A0ABY3QFJ9_9BRAD</name>
<feature type="domain" description="Cache 3/Cache 2 fusion" evidence="1">
    <location>
        <begin position="11"/>
        <end position="125"/>
    </location>
</feature>
<organism evidence="2 3">
    <name type="scientific">Bradyrhizobium barranii</name>
    <dbReference type="NCBI Taxonomy" id="2992140"/>
    <lineage>
        <taxon>Bacteria</taxon>
        <taxon>Pseudomonadati</taxon>
        <taxon>Pseudomonadota</taxon>
        <taxon>Alphaproteobacteria</taxon>
        <taxon>Hyphomicrobiales</taxon>
        <taxon>Nitrobacteraceae</taxon>
        <taxon>Bradyrhizobium</taxon>
    </lineage>
</organism>
<accession>A0ABY3QFJ9</accession>
<dbReference type="InterPro" id="IPR033462">
    <property type="entry name" value="Cache_3-Cache_2"/>
</dbReference>
<evidence type="ECO:0000313" key="3">
    <source>
        <dbReference type="Proteomes" id="UP001430990"/>
    </source>
</evidence>
<keyword evidence="3" id="KW-1185">Reference proteome</keyword>
<evidence type="ECO:0000259" key="1">
    <source>
        <dbReference type="Pfam" id="PF17201"/>
    </source>
</evidence>
<proteinExistence type="predicted"/>
<dbReference type="SUPFAM" id="SSF103190">
    <property type="entry name" value="Sensory domain-like"/>
    <property type="match status" value="1"/>
</dbReference>
<protein>
    <submittedName>
        <fullName evidence="2">Cache 3/Cache 2 fusion domain-containing protein</fullName>
    </submittedName>
</protein>
<dbReference type="InterPro" id="IPR029151">
    <property type="entry name" value="Sensor-like_sf"/>
</dbReference>
<sequence>MGVKTHPLCIFGTTKINNNFDIVDAIGSEDDKGMTATLFAKDGGEYVRVSTSVPKPDGSGRAVGTVLAGPALEAIKAGKSYYGEVPILGTPYITGYEPIKDSTGAEIGTYYVGYKKWLRAMRNRLATLDARP</sequence>
<dbReference type="Pfam" id="PF17201">
    <property type="entry name" value="Cache_3-Cache_2"/>
    <property type="match status" value="1"/>
</dbReference>
<gene>
    <name evidence="2" type="ORF">BjapCC829_32470</name>
</gene>
<dbReference type="RefSeq" id="WP_231142694.1">
    <property type="nucleotide sequence ID" value="NZ_CP088100.1"/>
</dbReference>
<dbReference type="Proteomes" id="UP001430990">
    <property type="component" value="Chromosome"/>
</dbReference>
<evidence type="ECO:0000313" key="2">
    <source>
        <dbReference type="EMBL" id="UFW84620.1"/>
    </source>
</evidence>